<evidence type="ECO:0000256" key="1">
    <source>
        <dbReference type="ARBA" id="ARBA00023015"/>
    </source>
</evidence>
<feature type="DNA-binding region" description="H-T-H motif" evidence="4">
    <location>
        <begin position="47"/>
        <end position="66"/>
    </location>
</feature>
<feature type="domain" description="HTH tetR-type" evidence="5">
    <location>
        <begin position="25"/>
        <end position="84"/>
    </location>
</feature>
<keyword evidence="2 4" id="KW-0238">DNA-binding</keyword>
<dbReference type="Pfam" id="PF21597">
    <property type="entry name" value="TetR_C_43"/>
    <property type="match status" value="1"/>
</dbReference>
<evidence type="ECO:0000256" key="3">
    <source>
        <dbReference type="ARBA" id="ARBA00023163"/>
    </source>
</evidence>
<dbReference type="PROSITE" id="PS50977">
    <property type="entry name" value="HTH_TETR_2"/>
    <property type="match status" value="1"/>
</dbReference>
<dbReference type="InterPro" id="IPR049445">
    <property type="entry name" value="TetR_SbtR-like_C"/>
</dbReference>
<protein>
    <submittedName>
        <fullName evidence="6">TetR family transcriptional regulator</fullName>
    </submittedName>
</protein>
<dbReference type="SUPFAM" id="SSF46689">
    <property type="entry name" value="Homeodomain-like"/>
    <property type="match status" value="1"/>
</dbReference>
<evidence type="ECO:0000256" key="2">
    <source>
        <dbReference type="ARBA" id="ARBA00023125"/>
    </source>
</evidence>
<organism evidence="6 7">
    <name type="scientific">Actinomadura verrucosospora</name>
    <dbReference type="NCBI Taxonomy" id="46165"/>
    <lineage>
        <taxon>Bacteria</taxon>
        <taxon>Bacillati</taxon>
        <taxon>Actinomycetota</taxon>
        <taxon>Actinomycetes</taxon>
        <taxon>Streptosporangiales</taxon>
        <taxon>Thermomonosporaceae</taxon>
        <taxon>Actinomadura</taxon>
    </lineage>
</organism>
<dbReference type="AlphaFoldDB" id="A0A7D4A1F0"/>
<keyword evidence="1" id="KW-0805">Transcription regulation</keyword>
<evidence type="ECO:0000313" key="7">
    <source>
        <dbReference type="Proteomes" id="UP000501240"/>
    </source>
</evidence>
<dbReference type="Pfam" id="PF00440">
    <property type="entry name" value="TetR_N"/>
    <property type="match status" value="1"/>
</dbReference>
<evidence type="ECO:0000259" key="5">
    <source>
        <dbReference type="PROSITE" id="PS50977"/>
    </source>
</evidence>
<keyword evidence="7" id="KW-1185">Reference proteome</keyword>
<reference evidence="6 7" key="1">
    <citation type="submission" date="2020-05" db="EMBL/GenBank/DDBJ databases">
        <title>Actinomadura verrucosospora NRRL-B18236 (PFL_A860) Genome sequencing and assembly.</title>
        <authorList>
            <person name="Samborskyy M."/>
        </authorList>
    </citation>
    <scope>NUCLEOTIDE SEQUENCE [LARGE SCALE GENOMIC DNA]</scope>
    <source>
        <strain evidence="6 7">NRRL:B18236</strain>
    </source>
</reference>
<proteinExistence type="predicted"/>
<dbReference type="GO" id="GO:0000976">
    <property type="term" value="F:transcription cis-regulatory region binding"/>
    <property type="evidence" value="ECO:0007669"/>
    <property type="project" value="TreeGrafter"/>
</dbReference>
<dbReference type="Proteomes" id="UP000501240">
    <property type="component" value="Chromosome"/>
</dbReference>
<name>A0A7D4A1F0_ACTVE</name>
<dbReference type="InterPro" id="IPR050109">
    <property type="entry name" value="HTH-type_TetR-like_transc_reg"/>
</dbReference>
<dbReference type="PANTHER" id="PTHR30055:SF234">
    <property type="entry name" value="HTH-TYPE TRANSCRIPTIONAL REGULATOR BETI"/>
    <property type="match status" value="1"/>
</dbReference>
<dbReference type="InterPro" id="IPR001647">
    <property type="entry name" value="HTH_TetR"/>
</dbReference>
<keyword evidence="3" id="KW-0804">Transcription</keyword>
<dbReference type="RefSeq" id="WP_216858356.1">
    <property type="nucleotide sequence ID" value="NZ_CP053892.1"/>
</dbReference>
<dbReference type="Gene3D" id="1.10.357.10">
    <property type="entry name" value="Tetracycline Repressor, domain 2"/>
    <property type="match status" value="1"/>
</dbReference>
<evidence type="ECO:0000313" key="6">
    <source>
        <dbReference type="EMBL" id="QKG20205.1"/>
    </source>
</evidence>
<dbReference type="PANTHER" id="PTHR30055">
    <property type="entry name" value="HTH-TYPE TRANSCRIPTIONAL REGULATOR RUTR"/>
    <property type="match status" value="1"/>
</dbReference>
<sequence length="209" mass="22678">MDVTWPAVDRLLDDGTGHRPRADARRNVERLVAAAHEAAREAGTEITAHDVARRAGVGIGTFYRRVGSLEELLKAVLDELIAEINATGDACLAADDPWEGFREFAASYIRRRNELCDISETLGDVLGNSRADLRDRIRRLVERAQDAGAMRADVGWTDVAFLLVSAATGPHTLGLRGGEEQWDRNLHVILDGLRAPGSGGLPGEPPRAP</sequence>
<dbReference type="GO" id="GO:0003700">
    <property type="term" value="F:DNA-binding transcription factor activity"/>
    <property type="evidence" value="ECO:0007669"/>
    <property type="project" value="TreeGrafter"/>
</dbReference>
<dbReference type="SUPFAM" id="SSF48498">
    <property type="entry name" value="Tetracyclin repressor-like, C-terminal domain"/>
    <property type="match status" value="1"/>
</dbReference>
<evidence type="ECO:0000256" key="4">
    <source>
        <dbReference type="PROSITE-ProRule" id="PRU00335"/>
    </source>
</evidence>
<gene>
    <name evidence="6" type="ORF">ACTIVE_1843</name>
</gene>
<dbReference type="EMBL" id="CP053892">
    <property type="protein sequence ID" value="QKG20205.1"/>
    <property type="molecule type" value="Genomic_DNA"/>
</dbReference>
<accession>A0A7D4A1F0</accession>
<dbReference type="InterPro" id="IPR009057">
    <property type="entry name" value="Homeodomain-like_sf"/>
</dbReference>
<dbReference type="InterPro" id="IPR036271">
    <property type="entry name" value="Tet_transcr_reg_TetR-rel_C_sf"/>
</dbReference>